<dbReference type="AlphaFoldDB" id="A0A7C4BC44"/>
<name>A0A7C4BC44_9CREN</name>
<proteinExistence type="predicted"/>
<protein>
    <submittedName>
        <fullName evidence="1">Uncharacterized protein</fullName>
    </submittedName>
</protein>
<gene>
    <name evidence="1" type="ORF">ENV14_05250</name>
</gene>
<accession>A0A7C4BC44</accession>
<dbReference type="EMBL" id="DTFF01000044">
    <property type="protein sequence ID" value="HGI87781.1"/>
    <property type="molecule type" value="Genomic_DNA"/>
</dbReference>
<reference evidence="1" key="1">
    <citation type="journal article" date="2020" name="mSystems">
        <title>Genome- and Community-Level Interaction Insights into Carbon Utilization and Element Cycling Functions of Hydrothermarchaeota in Hydrothermal Sediment.</title>
        <authorList>
            <person name="Zhou Z."/>
            <person name="Liu Y."/>
            <person name="Xu W."/>
            <person name="Pan J."/>
            <person name="Luo Z.H."/>
            <person name="Li M."/>
        </authorList>
    </citation>
    <scope>NUCLEOTIDE SEQUENCE [LARGE SCALE GENOMIC DNA]</scope>
    <source>
        <strain evidence="1">SpSt-732</strain>
    </source>
</reference>
<comment type="caution">
    <text evidence="1">The sequence shown here is derived from an EMBL/GenBank/DDBJ whole genome shotgun (WGS) entry which is preliminary data.</text>
</comment>
<organism evidence="1">
    <name type="scientific">Ignisphaera aggregans</name>
    <dbReference type="NCBI Taxonomy" id="334771"/>
    <lineage>
        <taxon>Archaea</taxon>
        <taxon>Thermoproteota</taxon>
        <taxon>Thermoprotei</taxon>
        <taxon>Desulfurococcales</taxon>
        <taxon>Desulfurococcaceae</taxon>
        <taxon>Ignisphaera</taxon>
    </lineage>
</organism>
<sequence>MQHAPLRKRNPTAVPRSYTYYSLLKLKGASLQHLLTAHLYTDFLNFLIKFSVGDDKDVDSALRVPGLGEVLKLD</sequence>
<evidence type="ECO:0000313" key="1">
    <source>
        <dbReference type="EMBL" id="HGI87781.1"/>
    </source>
</evidence>